<name>A0ABX6EKV6_9HYPH</name>
<dbReference type="EMBL" id="CP044328">
    <property type="protein sequence ID" value="QGM94611.1"/>
    <property type="molecule type" value="Genomic_DNA"/>
</dbReference>
<keyword evidence="3" id="KW-1185">Reference proteome</keyword>
<reference evidence="2 3" key="2">
    <citation type="journal article" date="2021" name="AMB Express">
        <title>Isolation and characterisation of Methylocystis spp. for poly-3-hydroxybutyrate production using waste methane feedstocks.</title>
        <authorList>
            <person name="Rumah B.L."/>
            <person name="Stead C.E."/>
            <person name="Claxton Stevens B.H."/>
            <person name="Minton N.P."/>
            <person name="Grosse-Honebrink A."/>
            <person name="Zhang Y."/>
        </authorList>
    </citation>
    <scope>NUCLEOTIDE SEQUENCE [LARGE SCALE GENOMIC DNA]</scope>
    <source>
        <strain evidence="2 3">BRCS1</strain>
    </source>
</reference>
<evidence type="ECO:0000256" key="1">
    <source>
        <dbReference type="SAM" id="SignalP"/>
    </source>
</evidence>
<accession>A0ABX6EKV6</accession>
<sequence>MSKGQDYVKKRTKIVVSFACAAGMAGASTALAQPASFDKGVDASILEAERAIQELNAASKTRVKEKRPVSQPVAKAAPRPVVRMTGPCNLNGNTQFFQIPYIGFCGAVHGSFTGFLGKDFATEDIAFTTQRLPAYRYGWNGLGLSAAVPMLYYWKNPLVGKTTSGAYTGTYSMVNFLAFRNTDYGTISVFINAGLFARTVKNYEGETRITLNQLYGNYWRGAFDQAWVQWGGLRVGLQPSLFSFSRTGYTFMPGYASYMTTPAVSYTHRIENINVLPGLLPRLGASISVSAEDPTLRRYPDGVLSRYPTGMGYPDFVAQLRVGAPAFVVHASGAMHEIRDVSANAYNSFMPKYSTWGWAAQLAGEYRWKWSGLIGPLGGEMYGKAMLSATATQGALSYLGMPYMSIDYVSSSTGTIQRSSGQSFMGSYEHLWTPVFKTSITGAAFQTYMGSAPEFLGFGNVAFGFNTQVRGQRVVGNAEYWAGEGWAFGLEGGWTWSQANGQYLGGRGLPVAVNFPNVLTYMRKAF</sequence>
<proteinExistence type="predicted"/>
<protein>
    <submittedName>
        <fullName evidence="2">Porin</fullName>
    </submittedName>
</protein>
<gene>
    <name evidence="2" type="ORF">F7D13_11570</name>
</gene>
<keyword evidence="1" id="KW-0732">Signal</keyword>
<evidence type="ECO:0000313" key="2">
    <source>
        <dbReference type="EMBL" id="QGM94611.1"/>
    </source>
</evidence>
<dbReference type="Proteomes" id="UP000424673">
    <property type="component" value="Chromosome"/>
</dbReference>
<organism evidence="2 3">
    <name type="scientific">Methylocystis rosea</name>
    <dbReference type="NCBI Taxonomy" id="173366"/>
    <lineage>
        <taxon>Bacteria</taxon>
        <taxon>Pseudomonadati</taxon>
        <taxon>Pseudomonadota</taxon>
        <taxon>Alphaproteobacteria</taxon>
        <taxon>Hyphomicrobiales</taxon>
        <taxon>Methylocystaceae</taxon>
        <taxon>Methylocystis</taxon>
    </lineage>
</organism>
<feature type="chain" id="PRO_5045894282" evidence="1">
    <location>
        <begin position="33"/>
        <end position="526"/>
    </location>
</feature>
<evidence type="ECO:0000313" key="3">
    <source>
        <dbReference type="Proteomes" id="UP000424673"/>
    </source>
</evidence>
<reference evidence="3" key="1">
    <citation type="submission" date="2019-09" db="EMBL/GenBank/DDBJ databases">
        <title>Isolation and complete genome sequencing of Methylocystis species.</title>
        <authorList>
            <person name="Rumah B.L."/>
            <person name="Stead C.E."/>
            <person name="Stevens B.C."/>
            <person name="Minton N.P."/>
            <person name="Grosse-Honebrink A."/>
            <person name="Zhang Y."/>
        </authorList>
    </citation>
    <scope>NUCLEOTIDE SEQUENCE [LARGE SCALE GENOMIC DNA]</scope>
    <source>
        <strain evidence="3">BRCS1</strain>
    </source>
</reference>
<feature type="signal peptide" evidence="1">
    <location>
        <begin position="1"/>
        <end position="32"/>
    </location>
</feature>